<accession>A0A1V1PF16</accession>
<keyword evidence="1" id="KW-0813">Transport</keyword>
<evidence type="ECO:0000256" key="4">
    <source>
        <dbReference type="ARBA" id="ARBA00022967"/>
    </source>
</evidence>
<dbReference type="PROSITE" id="PS50893">
    <property type="entry name" value="ABC_TRANSPORTER_2"/>
    <property type="match status" value="1"/>
</dbReference>
<dbReference type="SMART" id="SM00382">
    <property type="entry name" value="AAA"/>
    <property type="match status" value="1"/>
</dbReference>
<dbReference type="InterPro" id="IPR003593">
    <property type="entry name" value="AAA+_ATPase"/>
</dbReference>
<dbReference type="SUPFAM" id="SSF52540">
    <property type="entry name" value="P-loop containing nucleoside triphosphate hydrolases"/>
    <property type="match status" value="1"/>
</dbReference>
<keyword evidence="4" id="KW-1278">Translocase</keyword>
<protein>
    <submittedName>
        <fullName evidence="7">Iron complex transport system ATP-binding protein</fullName>
    </submittedName>
</protein>
<evidence type="ECO:0000256" key="1">
    <source>
        <dbReference type="ARBA" id="ARBA00022448"/>
    </source>
</evidence>
<evidence type="ECO:0000256" key="3">
    <source>
        <dbReference type="ARBA" id="ARBA00022840"/>
    </source>
</evidence>
<dbReference type="InterPro" id="IPR003439">
    <property type="entry name" value="ABC_transporter-like_ATP-bd"/>
</dbReference>
<dbReference type="PANTHER" id="PTHR42794">
    <property type="entry name" value="HEMIN IMPORT ATP-BINDING PROTEIN HMUV"/>
    <property type="match status" value="1"/>
</dbReference>
<evidence type="ECO:0000256" key="5">
    <source>
        <dbReference type="ARBA" id="ARBA00037066"/>
    </source>
</evidence>
<dbReference type="PANTHER" id="PTHR42794:SF1">
    <property type="entry name" value="HEMIN IMPORT ATP-BINDING PROTEIN HMUV"/>
    <property type="match status" value="1"/>
</dbReference>
<proteinExistence type="predicted"/>
<evidence type="ECO:0000313" key="8">
    <source>
        <dbReference type="Proteomes" id="UP000189670"/>
    </source>
</evidence>
<dbReference type="CDD" id="cd03214">
    <property type="entry name" value="ABC_Iron-Siderophores_B12_Hemin"/>
    <property type="match status" value="1"/>
</dbReference>
<dbReference type="EMBL" id="ATBP01000056">
    <property type="protein sequence ID" value="ETR73499.1"/>
    <property type="molecule type" value="Genomic_DNA"/>
</dbReference>
<dbReference type="InterPro" id="IPR027417">
    <property type="entry name" value="P-loop_NTPase"/>
</dbReference>
<name>A0A1V1PF16_9BACT</name>
<evidence type="ECO:0000313" key="7">
    <source>
        <dbReference type="EMBL" id="ETR73499.1"/>
    </source>
</evidence>
<evidence type="ECO:0000259" key="6">
    <source>
        <dbReference type="PROSITE" id="PS50893"/>
    </source>
</evidence>
<dbReference type="Pfam" id="PF00005">
    <property type="entry name" value="ABC_tran"/>
    <property type="match status" value="1"/>
</dbReference>
<comment type="function">
    <text evidence="5">Part of the ABC transporter complex HmuTUV involved in hemin import. Responsible for energy coupling to the transport system.</text>
</comment>
<gene>
    <name evidence="7" type="ORF">OMM_00919</name>
</gene>
<evidence type="ECO:0000256" key="2">
    <source>
        <dbReference type="ARBA" id="ARBA00022741"/>
    </source>
</evidence>
<dbReference type="PROSITE" id="PS00211">
    <property type="entry name" value="ABC_TRANSPORTER_1"/>
    <property type="match status" value="1"/>
</dbReference>
<feature type="domain" description="ABC transporter" evidence="6">
    <location>
        <begin position="8"/>
        <end position="245"/>
    </location>
</feature>
<organism evidence="7 8">
    <name type="scientific">Candidatus Magnetoglobus multicellularis str. Araruama</name>
    <dbReference type="NCBI Taxonomy" id="890399"/>
    <lineage>
        <taxon>Bacteria</taxon>
        <taxon>Pseudomonadati</taxon>
        <taxon>Thermodesulfobacteriota</taxon>
        <taxon>Desulfobacteria</taxon>
        <taxon>Desulfobacterales</taxon>
        <taxon>Desulfobacteraceae</taxon>
        <taxon>Candidatus Magnetoglobus</taxon>
    </lineage>
</organism>
<keyword evidence="3 7" id="KW-0067">ATP-binding</keyword>
<dbReference type="FunFam" id="3.40.50.300:FF:000134">
    <property type="entry name" value="Iron-enterobactin ABC transporter ATP-binding protein"/>
    <property type="match status" value="1"/>
</dbReference>
<comment type="caution">
    <text evidence="7">The sequence shown here is derived from an EMBL/GenBank/DDBJ whole genome shotgun (WGS) entry which is preliminary data.</text>
</comment>
<dbReference type="AlphaFoldDB" id="A0A1V1PF16"/>
<dbReference type="GO" id="GO:0016887">
    <property type="term" value="F:ATP hydrolysis activity"/>
    <property type="evidence" value="ECO:0007669"/>
    <property type="project" value="InterPro"/>
</dbReference>
<dbReference type="GO" id="GO:0005524">
    <property type="term" value="F:ATP binding"/>
    <property type="evidence" value="ECO:0007669"/>
    <property type="project" value="UniProtKB-KW"/>
</dbReference>
<dbReference type="Gene3D" id="3.40.50.300">
    <property type="entry name" value="P-loop containing nucleotide triphosphate hydrolases"/>
    <property type="match status" value="1"/>
</dbReference>
<dbReference type="Proteomes" id="UP000189670">
    <property type="component" value="Unassembled WGS sequence"/>
</dbReference>
<sequence>MNQNPNMLTVNQLHCRHTSGFQLKNITFQVQTGSCVGIIGPNGSGKTTLLRAITRFLPKESGTILFHNQLIESYHRQVLSQEIAIVLQTNSLDQAITVEEFVLLGRVPYRHPWQFWESEQDSLIAETAMTFTQIEHLRHRPVNTLSGGEKQLLRIARALAQSPKLLLLDEPTNHLDIAHQLQILNLLKRLKCEKKMTILVVLHDLNLASEFCDQLILMQNGEIYQKGTAKQVLTYQNIEAVYKTLVVEGENPISKKPHVFLVSKRFDKREKQ</sequence>
<dbReference type="InterPro" id="IPR017871">
    <property type="entry name" value="ABC_transporter-like_CS"/>
</dbReference>
<keyword evidence="2" id="KW-0547">Nucleotide-binding</keyword>
<reference evidence="8" key="1">
    <citation type="submission" date="2012-11" db="EMBL/GenBank/DDBJ databases">
        <authorList>
            <person name="Lucero-Rivera Y.E."/>
            <person name="Tovar-Ramirez D."/>
        </authorList>
    </citation>
    <scope>NUCLEOTIDE SEQUENCE [LARGE SCALE GENOMIC DNA]</scope>
    <source>
        <strain evidence="8">Araruama</strain>
    </source>
</reference>